<accession>A0ABP9SJG4</accession>
<dbReference type="NCBIfam" id="TIGR03618">
    <property type="entry name" value="Rv1155_F420"/>
    <property type="match status" value="1"/>
</dbReference>
<dbReference type="InterPro" id="IPR052019">
    <property type="entry name" value="F420H2_bilvrd_red/Heme_oxyg"/>
</dbReference>
<dbReference type="InterPro" id="IPR011576">
    <property type="entry name" value="Pyridox_Oxase_N"/>
</dbReference>
<name>A0ABP9SJG4_9ACTN</name>
<dbReference type="Proteomes" id="UP001501570">
    <property type="component" value="Unassembled WGS sequence"/>
</dbReference>
<dbReference type="Pfam" id="PF01243">
    <property type="entry name" value="PNPOx_N"/>
    <property type="match status" value="1"/>
</dbReference>
<organism evidence="3 4">
    <name type="scientific">Rugosimonospora acidiphila</name>
    <dbReference type="NCBI Taxonomy" id="556531"/>
    <lineage>
        <taxon>Bacteria</taxon>
        <taxon>Bacillati</taxon>
        <taxon>Actinomycetota</taxon>
        <taxon>Actinomycetes</taxon>
        <taxon>Micromonosporales</taxon>
        <taxon>Micromonosporaceae</taxon>
        <taxon>Rugosimonospora</taxon>
    </lineage>
</organism>
<dbReference type="SUPFAM" id="SSF50475">
    <property type="entry name" value="FMN-binding split barrel"/>
    <property type="match status" value="1"/>
</dbReference>
<dbReference type="Gene3D" id="2.30.110.10">
    <property type="entry name" value="Electron Transport, Fmn-binding Protein, Chain A"/>
    <property type="match status" value="1"/>
</dbReference>
<evidence type="ECO:0000259" key="2">
    <source>
        <dbReference type="Pfam" id="PF01243"/>
    </source>
</evidence>
<dbReference type="PANTHER" id="PTHR35176:SF6">
    <property type="entry name" value="HEME OXYGENASE HI_0854-RELATED"/>
    <property type="match status" value="1"/>
</dbReference>
<feature type="domain" description="Pyridoxamine 5'-phosphate oxidase N-terminal" evidence="2">
    <location>
        <begin position="5"/>
        <end position="117"/>
    </location>
</feature>
<reference evidence="4" key="1">
    <citation type="journal article" date="2019" name="Int. J. Syst. Evol. Microbiol.">
        <title>The Global Catalogue of Microorganisms (GCM) 10K type strain sequencing project: providing services to taxonomists for standard genome sequencing and annotation.</title>
        <authorList>
            <consortium name="The Broad Institute Genomics Platform"/>
            <consortium name="The Broad Institute Genome Sequencing Center for Infectious Disease"/>
            <person name="Wu L."/>
            <person name="Ma J."/>
        </authorList>
    </citation>
    <scope>NUCLEOTIDE SEQUENCE [LARGE SCALE GENOMIC DNA]</scope>
    <source>
        <strain evidence="4">JCM 18304</strain>
    </source>
</reference>
<protein>
    <submittedName>
        <fullName evidence="3">PPOX class F420-dependent oxidoreductase</fullName>
    </submittedName>
</protein>
<keyword evidence="4" id="KW-1185">Reference proteome</keyword>
<gene>
    <name evidence="3" type="ORF">GCM10023322_63070</name>
</gene>
<evidence type="ECO:0000313" key="3">
    <source>
        <dbReference type="EMBL" id="GAA5195734.1"/>
    </source>
</evidence>
<dbReference type="InterPro" id="IPR012349">
    <property type="entry name" value="Split_barrel_FMN-bd"/>
</dbReference>
<evidence type="ECO:0000256" key="1">
    <source>
        <dbReference type="ARBA" id="ARBA00023002"/>
    </source>
</evidence>
<dbReference type="PANTHER" id="PTHR35176">
    <property type="entry name" value="HEME OXYGENASE HI_0854-RELATED"/>
    <property type="match status" value="1"/>
</dbReference>
<evidence type="ECO:0000313" key="4">
    <source>
        <dbReference type="Proteomes" id="UP001501570"/>
    </source>
</evidence>
<keyword evidence="1" id="KW-0560">Oxidoreductase</keyword>
<proteinExistence type="predicted"/>
<sequence>MDLPEGLLDLLRRPSPCHFATLMADGAPQLTQTWVDTDGKHIVVNSVEGFQKIKNVERDPRVALTVSDPDNPSRYYWVRGRVIDVTADGAREHIEALAQRYLGGPYPWYGGRDQKRLKITIEADRISTTR</sequence>
<dbReference type="EMBL" id="BAABJQ010000024">
    <property type="protein sequence ID" value="GAA5195734.1"/>
    <property type="molecule type" value="Genomic_DNA"/>
</dbReference>
<comment type="caution">
    <text evidence="3">The sequence shown here is derived from an EMBL/GenBank/DDBJ whole genome shotgun (WGS) entry which is preliminary data.</text>
</comment>
<dbReference type="InterPro" id="IPR019920">
    <property type="entry name" value="F420-binding_dom_put"/>
</dbReference>